<evidence type="ECO:0000313" key="2">
    <source>
        <dbReference type="EMBL" id="JAP20851.1"/>
    </source>
</evidence>
<dbReference type="AlphaFoldDB" id="A0A0V0HL57"/>
<keyword evidence="1" id="KW-1133">Transmembrane helix</keyword>
<reference evidence="2" key="1">
    <citation type="submission" date="2015-12" db="EMBL/GenBank/DDBJ databases">
        <title>Gene expression during late stages of embryo sac development: a critical building block for successful pollen-pistil interactions.</title>
        <authorList>
            <person name="Liu Y."/>
            <person name="Joly V."/>
            <person name="Sabar M."/>
            <person name="Matton D.P."/>
        </authorList>
    </citation>
    <scope>NUCLEOTIDE SEQUENCE</scope>
</reference>
<feature type="transmembrane region" description="Helical" evidence="1">
    <location>
        <begin position="40"/>
        <end position="62"/>
    </location>
</feature>
<dbReference type="EMBL" id="GEDG01018370">
    <property type="protein sequence ID" value="JAP20851.1"/>
    <property type="molecule type" value="Transcribed_RNA"/>
</dbReference>
<keyword evidence="1" id="KW-0472">Membrane</keyword>
<keyword evidence="1" id="KW-0812">Transmembrane</keyword>
<name>A0A0V0HL57_SOLCH</name>
<proteinExistence type="predicted"/>
<evidence type="ECO:0000256" key="1">
    <source>
        <dbReference type="SAM" id="Phobius"/>
    </source>
</evidence>
<organism evidence="2">
    <name type="scientific">Solanum chacoense</name>
    <name type="common">Chaco potato</name>
    <dbReference type="NCBI Taxonomy" id="4108"/>
    <lineage>
        <taxon>Eukaryota</taxon>
        <taxon>Viridiplantae</taxon>
        <taxon>Streptophyta</taxon>
        <taxon>Embryophyta</taxon>
        <taxon>Tracheophyta</taxon>
        <taxon>Spermatophyta</taxon>
        <taxon>Magnoliopsida</taxon>
        <taxon>eudicotyledons</taxon>
        <taxon>Gunneridae</taxon>
        <taxon>Pentapetalae</taxon>
        <taxon>asterids</taxon>
        <taxon>lamiids</taxon>
        <taxon>Solanales</taxon>
        <taxon>Solanaceae</taxon>
        <taxon>Solanoideae</taxon>
        <taxon>Solaneae</taxon>
        <taxon>Solanum</taxon>
    </lineage>
</organism>
<protein>
    <submittedName>
        <fullName evidence="2">Putative ovule protein</fullName>
    </submittedName>
</protein>
<sequence>MERGREREYVFLVYAHLNLNEHMLRDLMSLKKSFHEHNEFRINTVLDLGFVIISSFILIQYAKSTFIEREMHRWSMHILK</sequence>
<accession>A0A0V0HL57</accession>